<sequence length="411" mass="46039">MNAVDDEVTTNGFEYDSETASLDEDDRKHIEDSIRTHIRSVVELRKQELKLPETVTLIKCPDGSLVYLIGTAHFSKESIDDVVNIVSRTHPDFVVVELCGSRSQILTMDEDKIKQELKSLSLISVIKAQGAAHGVWQYLLLRLNAYLIDMLGMAPGGEFRAAVQESMKQPHCHVVLGDRLVGITLRRAFDALGPWMKLKLLWTLLFDFKPITKEQVEEMKKSDFLEKMFLEMAGELPELVRILVDERDMYLAKSIWSVTGMPHYTKLQSSSVIPDDGPVGDYVDVVRQRTILGNAENNVHDGTQSPDLFSVNSTSNSLIPACCPYWPSPSVLPRVVVAVVGIGHVSGIKKHWSSAESIDLNVLTTLLEPPLSWKIFKWSFRALLMSAFFGVGYGIAKGSYRLGSFLWVSLR</sequence>
<dbReference type="PANTHER" id="PTHR21530:SF7">
    <property type="entry name" value="TRAB DOMAIN-CONTAINING PROTEIN"/>
    <property type="match status" value="1"/>
</dbReference>
<dbReference type="AlphaFoldDB" id="A0A4E0R746"/>
<dbReference type="InterPro" id="IPR002816">
    <property type="entry name" value="TraB/PrgY/GumN_fam"/>
</dbReference>
<dbReference type="PANTHER" id="PTHR21530">
    <property type="entry name" value="PHEROMONE SHUTDOWN PROTEIN"/>
    <property type="match status" value="1"/>
</dbReference>
<comment type="caution">
    <text evidence="1">The sequence shown here is derived from an EMBL/GenBank/DDBJ whole genome shotgun (WGS) entry which is preliminary data.</text>
</comment>
<dbReference type="Pfam" id="PF01963">
    <property type="entry name" value="TraB_PrgY_gumN"/>
    <property type="match status" value="1"/>
</dbReference>
<name>A0A4E0R746_FASHE</name>
<organism evidence="1 2">
    <name type="scientific">Fasciola hepatica</name>
    <name type="common">Liver fluke</name>
    <dbReference type="NCBI Taxonomy" id="6192"/>
    <lineage>
        <taxon>Eukaryota</taxon>
        <taxon>Metazoa</taxon>
        <taxon>Spiralia</taxon>
        <taxon>Lophotrochozoa</taxon>
        <taxon>Platyhelminthes</taxon>
        <taxon>Trematoda</taxon>
        <taxon>Digenea</taxon>
        <taxon>Plagiorchiida</taxon>
        <taxon>Echinostomata</taxon>
        <taxon>Echinostomatoidea</taxon>
        <taxon>Fasciolidae</taxon>
        <taxon>Fasciola</taxon>
    </lineage>
</organism>
<dbReference type="CDD" id="cd14726">
    <property type="entry name" value="TraB_PrgY-like"/>
    <property type="match status" value="1"/>
</dbReference>
<keyword evidence="2" id="KW-1185">Reference proteome</keyword>
<gene>
    <name evidence="1" type="ORF">D915_007261</name>
</gene>
<dbReference type="InterPro" id="IPR046345">
    <property type="entry name" value="TraB_PrgY-like"/>
</dbReference>
<proteinExistence type="predicted"/>
<evidence type="ECO:0000313" key="1">
    <source>
        <dbReference type="EMBL" id="THD21431.1"/>
    </source>
</evidence>
<dbReference type="Proteomes" id="UP000230066">
    <property type="component" value="Unassembled WGS sequence"/>
</dbReference>
<accession>A0A4E0R746</accession>
<dbReference type="EMBL" id="JXXN02003540">
    <property type="protein sequence ID" value="THD21431.1"/>
    <property type="molecule type" value="Genomic_DNA"/>
</dbReference>
<evidence type="ECO:0000313" key="2">
    <source>
        <dbReference type="Proteomes" id="UP000230066"/>
    </source>
</evidence>
<reference evidence="1" key="1">
    <citation type="submission" date="2019-03" db="EMBL/GenBank/DDBJ databases">
        <title>Improved annotation for the trematode Fasciola hepatica.</title>
        <authorList>
            <person name="Choi Y.-J."/>
            <person name="Martin J."/>
            <person name="Mitreva M."/>
        </authorList>
    </citation>
    <scope>NUCLEOTIDE SEQUENCE [LARGE SCALE GENOMIC DNA]</scope>
</reference>
<protein>
    <submittedName>
        <fullName evidence="1">TraB domain-containing protein</fullName>
    </submittedName>
</protein>